<dbReference type="InterPro" id="IPR017441">
    <property type="entry name" value="Protein_kinase_ATP_BS"/>
</dbReference>
<evidence type="ECO:0000256" key="4">
    <source>
        <dbReference type="ARBA" id="ARBA00022741"/>
    </source>
</evidence>
<dbReference type="Gene3D" id="1.10.510.10">
    <property type="entry name" value="Transferase(Phosphotransferase) domain 1"/>
    <property type="match status" value="1"/>
</dbReference>
<dbReference type="PANTHER" id="PTHR47976">
    <property type="entry name" value="G-TYPE LECTIN S-RECEPTOR-LIKE SERINE/THREONINE-PROTEIN KINASE SD2-5"/>
    <property type="match status" value="1"/>
</dbReference>
<evidence type="ECO:0000256" key="5">
    <source>
        <dbReference type="ARBA" id="ARBA00022777"/>
    </source>
</evidence>
<evidence type="ECO:0000256" key="6">
    <source>
        <dbReference type="ARBA" id="ARBA00022840"/>
    </source>
</evidence>
<dbReference type="InterPro" id="IPR051343">
    <property type="entry name" value="G-type_lectin_kinases/EP1-like"/>
</dbReference>
<dbReference type="Pfam" id="PF00069">
    <property type="entry name" value="Pkinase"/>
    <property type="match status" value="1"/>
</dbReference>
<dbReference type="InterPro" id="IPR011009">
    <property type="entry name" value="Kinase-like_dom_sf"/>
</dbReference>
<dbReference type="Proteomes" id="UP001497457">
    <property type="component" value="Chromosome 18b"/>
</dbReference>
<evidence type="ECO:0000256" key="3">
    <source>
        <dbReference type="ARBA" id="ARBA00022734"/>
    </source>
</evidence>
<reference evidence="10" key="1">
    <citation type="submission" date="2024-10" db="EMBL/GenBank/DDBJ databases">
        <authorList>
            <person name="Ryan C."/>
        </authorList>
    </citation>
    <scope>NUCLEOTIDE SEQUENCE [LARGE SCALE GENOMIC DNA]</scope>
</reference>
<dbReference type="AlphaFoldDB" id="A0ABC8Z607"/>
<feature type="domain" description="Protein kinase" evidence="9">
    <location>
        <begin position="197"/>
        <end position="501"/>
    </location>
</feature>
<dbReference type="GO" id="GO:0016301">
    <property type="term" value="F:kinase activity"/>
    <property type="evidence" value="ECO:0007669"/>
    <property type="project" value="UniProtKB-KW"/>
</dbReference>
<dbReference type="PROSITE" id="PS00108">
    <property type="entry name" value="PROTEIN_KINASE_ST"/>
    <property type="match status" value="1"/>
</dbReference>
<accession>A0ABC8Z607</accession>
<dbReference type="GO" id="GO:0030246">
    <property type="term" value="F:carbohydrate binding"/>
    <property type="evidence" value="ECO:0007669"/>
    <property type="project" value="UniProtKB-KW"/>
</dbReference>
<dbReference type="GO" id="GO:0005524">
    <property type="term" value="F:ATP binding"/>
    <property type="evidence" value="ECO:0007669"/>
    <property type="project" value="UniProtKB-UniRule"/>
</dbReference>
<keyword evidence="5" id="KW-0418">Kinase</keyword>
<feature type="transmembrane region" description="Helical" evidence="8">
    <location>
        <begin position="77"/>
        <end position="97"/>
    </location>
</feature>
<gene>
    <name evidence="10" type="ORF">URODEC1_LOCUS41422</name>
</gene>
<dbReference type="InterPro" id="IPR008271">
    <property type="entry name" value="Ser/Thr_kinase_AS"/>
</dbReference>
<dbReference type="PROSITE" id="PS00107">
    <property type="entry name" value="PROTEIN_KINASE_ATP"/>
    <property type="match status" value="1"/>
</dbReference>
<evidence type="ECO:0000256" key="7">
    <source>
        <dbReference type="PROSITE-ProRule" id="PRU10141"/>
    </source>
</evidence>
<dbReference type="FunFam" id="1.10.510.10:FF:001106">
    <property type="entry name" value="Probable LRR receptor-like serine/threonine-protein kinase At1g29720"/>
    <property type="match status" value="1"/>
</dbReference>
<protein>
    <recommendedName>
        <fullName evidence="9">Protein kinase domain-containing protein</fullName>
    </recommendedName>
</protein>
<evidence type="ECO:0000313" key="11">
    <source>
        <dbReference type="Proteomes" id="UP001497457"/>
    </source>
</evidence>
<evidence type="ECO:0000256" key="1">
    <source>
        <dbReference type="ARBA" id="ARBA00022679"/>
    </source>
</evidence>
<evidence type="ECO:0000313" key="10">
    <source>
        <dbReference type="EMBL" id="CAL4955425.1"/>
    </source>
</evidence>
<keyword evidence="8" id="KW-0472">Membrane</keyword>
<evidence type="ECO:0000259" key="9">
    <source>
        <dbReference type="PROSITE" id="PS50011"/>
    </source>
</evidence>
<feature type="transmembrane region" description="Helical" evidence="8">
    <location>
        <begin position="29"/>
        <end position="48"/>
    </location>
</feature>
<dbReference type="PROSITE" id="PS50011">
    <property type="entry name" value="PROTEIN_KINASE_DOM"/>
    <property type="match status" value="1"/>
</dbReference>
<dbReference type="Gene3D" id="3.30.200.20">
    <property type="entry name" value="Phosphorylase Kinase, domain 1"/>
    <property type="match status" value="1"/>
</dbReference>
<feature type="binding site" evidence="7">
    <location>
        <position position="225"/>
    </location>
    <ligand>
        <name>ATP</name>
        <dbReference type="ChEBI" id="CHEBI:30616"/>
    </ligand>
</feature>
<evidence type="ECO:0000256" key="8">
    <source>
        <dbReference type="SAM" id="Phobius"/>
    </source>
</evidence>
<keyword evidence="6 7" id="KW-0067">ATP-binding</keyword>
<dbReference type="SUPFAM" id="SSF56112">
    <property type="entry name" value="Protein kinase-like (PK-like)"/>
    <property type="match status" value="1"/>
</dbReference>
<keyword evidence="8" id="KW-1133">Transmembrane helix</keyword>
<proteinExistence type="predicted"/>
<keyword evidence="2" id="KW-0732">Signal</keyword>
<name>A0ABC8Z607_9POAL</name>
<dbReference type="SMART" id="SM00220">
    <property type="entry name" value="S_TKc"/>
    <property type="match status" value="1"/>
</dbReference>
<dbReference type="PANTHER" id="PTHR47976:SF115">
    <property type="entry name" value="RECEPTOR-LIKE SERINE_THREONINE-PROTEIN KINASE"/>
    <property type="match status" value="1"/>
</dbReference>
<dbReference type="InterPro" id="IPR000719">
    <property type="entry name" value="Prot_kinase_dom"/>
</dbReference>
<sequence length="542" mass="58257">MSGPDDSAKAPPQGCFCGFASALWKIVKVILHVVILLTVFVLILPSIVDSFGAKIALQAVSYSILACLYIFTSSDRAERIVCGVFLGILAVVILAAAPSVKDKSETAPVWVMFGCNLVALLVYCIWKITRLVQACLRGLRARGKADPVADPEAPLTPLKKAAALCSAAAPPPARQTTLRIEDLPRKFSYDEIRDVTGDFGTLVGRGGSAEVFHGVLDDGTAVAVKRITSYKPVGEEEFLREISIVANVHQRSLVRLLGYCLLQGGGPGAGGAHHGVGTPGKFGNNSQYLVYPFFEHGSLDWWLFNGEERRRLLPWPARRRIAVDVARALAYLHHECRRQILHLDIKPANILLDGGLRAHVSDFGISMSIAQDMTSVDTRGRGTPGYMAPEIWFSSLSAKSDVYSYGMTVLELVGGRRGYQPGGGGGGDPSPATPETPDLLARIVREKVARGELMDVVDAVMKGVDEAEVDAVVKVALCCVQHQRELRPTMATVVEMLEGRVAANLPPESRPLPVVVAEFTEPPLALSVAQNGGTGNNVSSFQ</sequence>
<keyword evidence="1" id="KW-0808">Transferase</keyword>
<organism evidence="10 11">
    <name type="scientific">Urochloa decumbens</name>
    <dbReference type="NCBI Taxonomy" id="240449"/>
    <lineage>
        <taxon>Eukaryota</taxon>
        <taxon>Viridiplantae</taxon>
        <taxon>Streptophyta</taxon>
        <taxon>Embryophyta</taxon>
        <taxon>Tracheophyta</taxon>
        <taxon>Spermatophyta</taxon>
        <taxon>Magnoliopsida</taxon>
        <taxon>Liliopsida</taxon>
        <taxon>Poales</taxon>
        <taxon>Poaceae</taxon>
        <taxon>PACMAD clade</taxon>
        <taxon>Panicoideae</taxon>
        <taxon>Panicodae</taxon>
        <taxon>Paniceae</taxon>
        <taxon>Melinidinae</taxon>
        <taxon>Urochloa</taxon>
    </lineage>
</organism>
<keyword evidence="3" id="KW-0430">Lectin</keyword>
<evidence type="ECO:0000256" key="2">
    <source>
        <dbReference type="ARBA" id="ARBA00022729"/>
    </source>
</evidence>
<keyword evidence="11" id="KW-1185">Reference proteome</keyword>
<keyword evidence="8" id="KW-0812">Transmembrane</keyword>
<dbReference type="EMBL" id="OZ075128">
    <property type="protein sequence ID" value="CAL4955425.1"/>
    <property type="molecule type" value="Genomic_DNA"/>
</dbReference>
<feature type="transmembrane region" description="Helical" evidence="8">
    <location>
        <begin position="109"/>
        <end position="128"/>
    </location>
</feature>
<feature type="transmembrane region" description="Helical" evidence="8">
    <location>
        <begin position="55"/>
        <end position="71"/>
    </location>
</feature>
<keyword evidence="4 7" id="KW-0547">Nucleotide-binding</keyword>